<dbReference type="EMBL" id="MGDB01000118">
    <property type="protein sequence ID" value="OGL39467.1"/>
    <property type="molecule type" value="Genomic_DNA"/>
</dbReference>
<dbReference type="Pfam" id="PF00583">
    <property type="entry name" value="Acetyltransf_1"/>
    <property type="match status" value="1"/>
</dbReference>
<dbReference type="CDD" id="cd04301">
    <property type="entry name" value="NAT_SF"/>
    <property type="match status" value="1"/>
</dbReference>
<proteinExistence type="predicted"/>
<dbReference type="SUPFAM" id="SSF55729">
    <property type="entry name" value="Acyl-CoA N-acyltransferases (Nat)"/>
    <property type="match status" value="1"/>
</dbReference>
<comment type="caution">
    <text evidence="2">The sequence shown here is derived from an EMBL/GenBank/DDBJ whole genome shotgun (WGS) entry which is preliminary data.</text>
</comment>
<evidence type="ECO:0000313" key="2">
    <source>
        <dbReference type="EMBL" id="OGL39467.1"/>
    </source>
</evidence>
<evidence type="ECO:0000259" key="1">
    <source>
        <dbReference type="PROSITE" id="PS51186"/>
    </source>
</evidence>
<dbReference type="InterPro" id="IPR024035">
    <property type="entry name" value="MSMEG_0567_GNAT"/>
</dbReference>
<feature type="domain" description="N-acetyltransferase" evidence="1">
    <location>
        <begin position="1"/>
        <end position="138"/>
    </location>
</feature>
<name>A0A1F7REQ7_9BACT</name>
<dbReference type="InterPro" id="IPR000182">
    <property type="entry name" value="GNAT_dom"/>
</dbReference>
<dbReference type="NCBIfam" id="TIGR04045">
    <property type="entry name" value="MSMEG_0567_GNAT"/>
    <property type="match status" value="1"/>
</dbReference>
<gene>
    <name evidence="2" type="ORF">A2042_02120</name>
</gene>
<sequence length="138" mass="16029">MAKSREEILECYKIRYEIFVCEQKLFSESDKDKNDKDSVHILAKRNGEAVGTVRIFMKKNNIWFGGRLAVLKKARRGDASKLLVKKAVEIAKIKKAKRFLAWIQVANVNFFLRLGWKKIGNKKDYLGKPHQLMETNLS</sequence>
<reference evidence="2 3" key="1">
    <citation type="journal article" date="2016" name="Nat. Commun.">
        <title>Thousands of microbial genomes shed light on interconnected biogeochemical processes in an aquifer system.</title>
        <authorList>
            <person name="Anantharaman K."/>
            <person name="Brown C.T."/>
            <person name="Hug L.A."/>
            <person name="Sharon I."/>
            <person name="Castelle C.J."/>
            <person name="Probst A.J."/>
            <person name="Thomas B.C."/>
            <person name="Singh A."/>
            <person name="Wilkins M.J."/>
            <person name="Karaoz U."/>
            <person name="Brodie E.L."/>
            <person name="Williams K.H."/>
            <person name="Hubbard S.S."/>
            <person name="Banfield J.F."/>
        </authorList>
    </citation>
    <scope>NUCLEOTIDE SEQUENCE [LARGE SCALE GENOMIC DNA]</scope>
</reference>
<evidence type="ECO:0000313" key="3">
    <source>
        <dbReference type="Proteomes" id="UP000178526"/>
    </source>
</evidence>
<dbReference type="InterPro" id="IPR016181">
    <property type="entry name" value="Acyl_CoA_acyltransferase"/>
</dbReference>
<dbReference type="AlphaFoldDB" id="A0A1F7REQ7"/>
<accession>A0A1F7REQ7</accession>
<protein>
    <recommendedName>
        <fullName evidence="1">N-acetyltransferase domain-containing protein</fullName>
    </recommendedName>
</protein>
<dbReference type="PROSITE" id="PS51186">
    <property type="entry name" value="GNAT"/>
    <property type="match status" value="1"/>
</dbReference>
<dbReference type="Gene3D" id="3.40.630.30">
    <property type="match status" value="1"/>
</dbReference>
<dbReference type="Proteomes" id="UP000178526">
    <property type="component" value="Unassembled WGS sequence"/>
</dbReference>
<organism evidence="2 3">
    <name type="scientific">Candidatus Schekmanbacteria bacterium GWA2_38_11</name>
    <dbReference type="NCBI Taxonomy" id="1817876"/>
    <lineage>
        <taxon>Bacteria</taxon>
        <taxon>Candidatus Schekmaniibacteriota</taxon>
    </lineage>
</organism>
<dbReference type="GO" id="GO:0016747">
    <property type="term" value="F:acyltransferase activity, transferring groups other than amino-acyl groups"/>
    <property type="evidence" value="ECO:0007669"/>
    <property type="project" value="InterPro"/>
</dbReference>